<reference evidence="2" key="1">
    <citation type="submission" date="2021-03" db="EMBL/GenBank/DDBJ databases">
        <title>Draft genome sequence of rust myrtle Austropuccinia psidii MF-1, a brazilian biotype.</title>
        <authorList>
            <person name="Quecine M.C."/>
            <person name="Pachon D.M.R."/>
            <person name="Bonatelli M.L."/>
            <person name="Correr F.H."/>
            <person name="Franceschini L.M."/>
            <person name="Leite T.F."/>
            <person name="Margarido G.R.A."/>
            <person name="Almeida C.A."/>
            <person name="Ferrarezi J.A."/>
            <person name="Labate C.A."/>
        </authorList>
    </citation>
    <scope>NUCLEOTIDE SEQUENCE</scope>
    <source>
        <strain evidence="2">MF-1</strain>
    </source>
</reference>
<dbReference type="AlphaFoldDB" id="A0A9Q3KKN7"/>
<organism evidence="2 3">
    <name type="scientific">Austropuccinia psidii MF-1</name>
    <dbReference type="NCBI Taxonomy" id="1389203"/>
    <lineage>
        <taxon>Eukaryota</taxon>
        <taxon>Fungi</taxon>
        <taxon>Dikarya</taxon>
        <taxon>Basidiomycota</taxon>
        <taxon>Pucciniomycotina</taxon>
        <taxon>Pucciniomycetes</taxon>
        <taxon>Pucciniales</taxon>
        <taxon>Sphaerophragmiaceae</taxon>
        <taxon>Austropuccinia</taxon>
    </lineage>
</organism>
<keyword evidence="3" id="KW-1185">Reference proteome</keyword>
<dbReference type="Proteomes" id="UP000765509">
    <property type="component" value="Unassembled WGS sequence"/>
</dbReference>
<dbReference type="EMBL" id="AVOT02110087">
    <property type="protein sequence ID" value="MBW0581477.1"/>
    <property type="molecule type" value="Genomic_DNA"/>
</dbReference>
<proteinExistence type="predicted"/>
<evidence type="ECO:0000313" key="3">
    <source>
        <dbReference type="Proteomes" id="UP000765509"/>
    </source>
</evidence>
<gene>
    <name evidence="2" type="ORF">O181_121192</name>
</gene>
<evidence type="ECO:0000259" key="1">
    <source>
        <dbReference type="Pfam" id="PF22936"/>
    </source>
</evidence>
<feature type="non-terminal residue" evidence="2">
    <location>
        <position position="507"/>
    </location>
</feature>
<dbReference type="OrthoDB" id="2506752at2759"/>
<name>A0A9Q3KKN7_9BASI</name>
<evidence type="ECO:0000313" key="2">
    <source>
        <dbReference type="EMBL" id="MBW0581477.1"/>
    </source>
</evidence>
<comment type="caution">
    <text evidence="2">The sequence shown here is derived from an EMBL/GenBank/DDBJ whole genome shotgun (WGS) entry which is preliminary data.</text>
</comment>
<dbReference type="InterPro" id="IPR054722">
    <property type="entry name" value="PolX-like_BBD"/>
</dbReference>
<accession>A0A9Q3KKN7</accession>
<dbReference type="Pfam" id="PF22936">
    <property type="entry name" value="Pol_BBD"/>
    <property type="match status" value="1"/>
</dbReference>
<protein>
    <recommendedName>
        <fullName evidence="1">Retrovirus-related Pol polyprotein from transposon TNT 1-94-like beta-barrel domain-containing protein</fullName>
    </recommendedName>
</protein>
<feature type="domain" description="Retrovirus-related Pol polyprotein from transposon TNT 1-94-like beta-barrel" evidence="1">
    <location>
        <begin position="400"/>
        <end position="480"/>
    </location>
</feature>
<sequence>MPTRKVADDDSSVKETHATELSRVLEAVSALTSKVQSLQFDLDSQKRVGQLSDENLIQRRFWKDPLALHYSINPKKIHLSFDGKNFPLWKDTILNTISYVYKIHSPNISEFLKAIINNDESSFLLILRQTIDDSTKYLLSDHITASGLFDALQRRCDRSGRLDKLEITNQFLQILSSTDRTDTGSWLRSLQDIYAKFMSWKMPFSEFFGLLTQASIRIPETLNHNTFDILLHQRLNQQDTMPAFETVSEAIQAAETAATVVINPAIIDLDASVLAMRYFPPGASNSQPITRQQPIFQAPGPLSNPIGNAPPTIPQHAIKKAAAFWEKGQSQLLIDKFGDNCLYCKKGRHWYADCDQFWADVWAGKVDAPHGMQQPNDQARKGKARQVYNIHIDGIDDGSLLDSAADVHVSGINPDFTLERKLINPPLLNLASTGKSTYLTGIGSLRIPTNNGILTIENVYFCEDIRFTIISLGRLVEAGYHPVFTSNSLKLVSPLNIEYHTVFHNYC</sequence>